<evidence type="ECO:0000256" key="4">
    <source>
        <dbReference type="ARBA" id="ARBA00022801"/>
    </source>
</evidence>
<dbReference type="Proteomes" id="UP001156856">
    <property type="component" value="Unassembled WGS sequence"/>
</dbReference>
<dbReference type="Gene3D" id="3.30.2010.10">
    <property type="entry name" value="Metalloproteases ('zincins'), catalytic domain"/>
    <property type="match status" value="1"/>
</dbReference>
<evidence type="ECO:0000256" key="1">
    <source>
        <dbReference type="ARBA" id="ARBA00001947"/>
    </source>
</evidence>
<keyword evidence="4" id="KW-0378">Hydrolase</keyword>
<organism evidence="8 9">
    <name type="scientific">Methylobacterium oxalidis</name>
    <dbReference type="NCBI Taxonomy" id="944322"/>
    <lineage>
        <taxon>Bacteria</taxon>
        <taxon>Pseudomonadati</taxon>
        <taxon>Pseudomonadota</taxon>
        <taxon>Alphaproteobacteria</taxon>
        <taxon>Hyphomicrobiales</taxon>
        <taxon>Methylobacteriaceae</taxon>
        <taxon>Methylobacterium</taxon>
    </lineage>
</organism>
<evidence type="ECO:0000256" key="6">
    <source>
        <dbReference type="ARBA" id="ARBA00023049"/>
    </source>
</evidence>
<protein>
    <submittedName>
        <fullName evidence="8">Metalloprotease</fullName>
    </submittedName>
</protein>
<evidence type="ECO:0000259" key="7">
    <source>
        <dbReference type="Pfam" id="PF01435"/>
    </source>
</evidence>
<dbReference type="PANTHER" id="PTHR22726">
    <property type="entry name" value="METALLOENDOPEPTIDASE OMA1"/>
    <property type="match status" value="1"/>
</dbReference>
<keyword evidence="6 8" id="KW-0482">Metalloprotease</keyword>
<reference evidence="9" key="1">
    <citation type="journal article" date="2019" name="Int. J. Syst. Evol. Microbiol.">
        <title>The Global Catalogue of Microorganisms (GCM) 10K type strain sequencing project: providing services to taxonomists for standard genome sequencing and annotation.</title>
        <authorList>
            <consortium name="The Broad Institute Genomics Platform"/>
            <consortium name="The Broad Institute Genome Sequencing Center for Infectious Disease"/>
            <person name="Wu L."/>
            <person name="Ma J."/>
        </authorList>
    </citation>
    <scope>NUCLEOTIDE SEQUENCE [LARGE SCALE GENOMIC DNA]</scope>
    <source>
        <strain evidence="9">NBRC 107715</strain>
    </source>
</reference>
<name>A0ABQ6DKP5_9HYPH</name>
<keyword evidence="3" id="KW-0479">Metal-binding</keyword>
<proteinExistence type="predicted"/>
<dbReference type="PANTHER" id="PTHR22726:SF1">
    <property type="entry name" value="METALLOENDOPEPTIDASE OMA1, MITOCHONDRIAL"/>
    <property type="match status" value="1"/>
</dbReference>
<feature type="domain" description="Peptidase M48" evidence="7">
    <location>
        <begin position="104"/>
        <end position="280"/>
    </location>
</feature>
<gene>
    <name evidence="8" type="ORF">GCM10007888_31580</name>
</gene>
<keyword evidence="5" id="KW-0862">Zinc</keyword>
<evidence type="ECO:0000256" key="2">
    <source>
        <dbReference type="ARBA" id="ARBA00022670"/>
    </source>
</evidence>
<keyword evidence="9" id="KW-1185">Reference proteome</keyword>
<accession>A0ABQ6DKP5</accession>
<dbReference type="InterPro" id="IPR001915">
    <property type="entry name" value="Peptidase_M48"/>
</dbReference>
<dbReference type="Pfam" id="PF01435">
    <property type="entry name" value="Peptidase_M48"/>
    <property type="match status" value="1"/>
</dbReference>
<evidence type="ECO:0000256" key="5">
    <source>
        <dbReference type="ARBA" id="ARBA00022833"/>
    </source>
</evidence>
<evidence type="ECO:0000256" key="3">
    <source>
        <dbReference type="ARBA" id="ARBA00022723"/>
    </source>
</evidence>
<evidence type="ECO:0000313" key="8">
    <source>
        <dbReference type="EMBL" id="GLS64777.1"/>
    </source>
</evidence>
<dbReference type="InterPro" id="IPR051156">
    <property type="entry name" value="Mito/Outer_Membr_Metalloprot"/>
</dbReference>
<sequence length="511" mass="53640">MSGVLQEAGSRGACRRAANAAENARGTGSLRPRTEGIALAALALLLSACAGEHTGAVLTPAAVTVPADAPRTTGRERSASDADHAKLVASFGGEYRAPGALRLLTEVTDRLVKASDRPDQTYVVTLLDSPVVNAFALPSGRLYATRGLVALASDTSEIAAVLAHEIAHVTLSHASARTELELRSQLVSRVVADVLNDPATGAQLQSQSRFAIARFSRDQELEADGAGVRTLAKAGYDAFGAARFLTALSRTVALKAGSGGPGEPDMLATHPATTERIALVTRAARRIGAPGLGSDDRARYLAAVDGIAYGDDPGEGVVRGRRFVHPSLGIAFDVPDGFTIENTRNAVLGTTNEGSRRLLFDQVEASAGQDLDAVLKATWNDALEAGSVENRTIAGRPGATALSRGKDWTFRLAAIRVGDTVFRMIMAAKGATDPDPAFRRWTGSLTTLNPDEARGLKALRIQVLPAASESAEEMSRRMAVSDRALDRFLVLNGMEKGAALKVGQGYKVVVE</sequence>
<dbReference type="RefSeq" id="WP_147026125.1">
    <property type="nucleotide sequence ID" value="NZ_BJZU01000047.1"/>
</dbReference>
<dbReference type="GO" id="GO:0008237">
    <property type="term" value="F:metallopeptidase activity"/>
    <property type="evidence" value="ECO:0007669"/>
    <property type="project" value="UniProtKB-KW"/>
</dbReference>
<comment type="cofactor">
    <cofactor evidence="1">
        <name>Zn(2+)</name>
        <dbReference type="ChEBI" id="CHEBI:29105"/>
    </cofactor>
</comment>
<keyword evidence="2" id="KW-0645">Protease</keyword>
<evidence type="ECO:0000313" key="9">
    <source>
        <dbReference type="Proteomes" id="UP001156856"/>
    </source>
</evidence>
<comment type="caution">
    <text evidence="8">The sequence shown here is derived from an EMBL/GenBank/DDBJ whole genome shotgun (WGS) entry which is preliminary data.</text>
</comment>
<dbReference type="EMBL" id="BSPK01000053">
    <property type="protein sequence ID" value="GLS64777.1"/>
    <property type="molecule type" value="Genomic_DNA"/>
</dbReference>
<dbReference type="CDD" id="cd07324">
    <property type="entry name" value="M48C_Oma1-like"/>
    <property type="match status" value="1"/>
</dbReference>